<sequence length="303" mass="34496">MGCYRVSQPTLGLSRRVYRLFIGLLLLVLSAAGSAQTDPAATLTSSSAEQAPPNPPHKTLKMGYSHWPPFFIKRRDGRVSGINAEIITAALEPAGYTIEFVDVPWTRGLRGLLTGSLDIIPSASFTRERSQYALFSKPYYQEQYVLYVRAKDQTRFAEQSLAQLLEQGFRLGVFRGTDYGANTMSLLQQTQYKAQITEQTQMDGNYRMIKRDRLDGFIQEHSDYLYHRQNNQMGEDIVPLLDITAIAQHMMFSKARDNSQAVEDFNQGLSQLIADGQYQRIFQTWQGNAWMLPDTTYTPRHIE</sequence>
<protein>
    <recommendedName>
        <fullName evidence="5">Solute-binding protein family 3/N-terminal domain-containing protein</fullName>
    </recommendedName>
</protein>
<reference evidence="7" key="1">
    <citation type="journal article" date="2019" name="Int. J. Syst. Evol. Microbiol.">
        <title>The Global Catalogue of Microorganisms (GCM) 10K type strain sequencing project: providing services to taxonomists for standard genome sequencing and annotation.</title>
        <authorList>
            <consortium name="The Broad Institute Genomics Platform"/>
            <consortium name="The Broad Institute Genome Sequencing Center for Infectious Disease"/>
            <person name="Wu L."/>
            <person name="Ma J."/>
        </authorList>
    </citation>
    <scope>NUCLEOTIDE SEQUENCE [LARGE SCALE GENOMIC DNA]</scope>
    <source>
        <strain evidence="7">JCM 19134</strain>
    </source>
</reference>
<comment type="caution">
    <text evidence="6">The sequence shown here is derived from an EMBL/GenBank/DDBJ whole genome shotgun (WGS) entry which is preliminary data.</text>
</comment>
<dbReference type="PANTHER" id="PTHR35936:SF6">
    <property type="entry name" value="AMINO ACID ABC TRANSPORTER SUBSTRATE-BINDING PAAT FAMILY PROTEIN"/>
    <property type="match status" value="1"/>
</dbReference>
<name>A0AAV3U5F3_9ALTE</name>
<dbReference type="Gene3D" id="3.40.190.10">
    <property type="entry name" value="Periplasmic binding protein-like II"/>
    <property type="match status" value="2"/>
</dbReference>
<evidence type="ECO:0000256" key="4">
    <source>
        <dbReference type="SAM" id="SignalP"/>
    </source>
</evidence>
<proteinExistence type="inferred from homology"/>
<feature type="signal peptide" evidence="4">
    <location>
        <begin position="1"/>
        <end position="35"/>
    </location>
</feature>
<dbReference type="EMBL" id="BAABLX010000028">
    <property type="protein sequence ID" value="GAA4949035.1"/>
    <property type="molecule type" value="Genomic_DNA"/>
</dbReference>
<dbReference type="SUPFAM" id="SSF53850">
    <property type="entry name" value="Periplasmic binding protein-like II"/>
    <property type="match status" value="1"/>
</dbReference>
<evidence type="ECO:0000313" key="6">
    <source>
        <dbReference type="EMBL" id="GAA4949035.1"/>
    </source>
</evidence>
<keyword evidence="7" id="KW-1185">Reference proteome</keyword>
<feature type="domain" description="Solute-binding protein family 3/N-terminal" evidence="5">
    <location>
        <begin position="59"/>
        <end position="289"/>
    </location>
</feature>
<dbReference type="SMART" id="SM00062">
    <property type="entry name" value="PBPb"/>
    <property type="match status" value="1"/>
</dbReference>
<evidence type="ECO:0000313" key="7">
    <source>
        <dbReference type="Proteomes" id="UP001409585"/>
    </source>
</evidence>
<evidence type="ECO:0000256" key="1">
    <source>
        <dbReference type="ARBA" id="ARBA00010333"/>
    </source>
</evidence>
<evidence type="ECO:0000259" key="5">
    <source>
        <dbReference type="SMART" id="SM00062"/>
    </source>
</evidence>
<evidence type="ECO:0000256" key="2">
    <source>
        <dbReference type="ARBA" id="ARBA00022729"/>
    </source>
</evidence>
<feature type="region of interest" description="Disordered" evidence="3">
    <location>
        <begin position="41"/>
        <end position="62"/>
    </location>
</feature>
<dbReference type="Proteomes" id="UP001409585">
    <property type="component" value="Unassembled WGS sequence"/>
</dbReference>
<organism evidence="6 7">
    <name type="scientific">Halioxenophilus aromaticivorans</name>
    <dbReference type="NCBI Taxonomy" id="1306992"/>
    <lineage>
        <taxon>Bacteria</taxon>
        <taxon>Pseudomonadati</taxon>
        <taxon>Pseudomonadota</taxon>
        <taxon>Gammaproteobacteria</taxon>
        <taxon>Alteromonadales</taxon>
        <taxon>Alteromonadaceae</taxon>
        <taxon>Halioxenophilus</taxon>
    </lineage>
</organism>
<dbReference type="InterPro" id="IPR001638">
    <property type="entry name" value="Solute-binding_3/MltF_N"/>
</dbReference>
<keyword evidence="2 4" id="KW-0732">Signal</keyword>
<dbReference type="AlphaFoldDB" id="A0AAV3U5F3"/>
<gene>
    <name evidence="6" type="ORF">GCM10025791_31500</name>
</gene>
<accession>A0AAV3U5F3</accession>
<feature type="chain" id="PRO_5043831154" description="Solute-binding protein family 3/N-terminal domain-containing protein" evidence="4">
    <location>
        <begin position="36"/>
        <end position="303"/>
    </location>
</feature>
<dbReference type="Pfam" id="PF00497">
    <property type="entry name" value="SBP_bac_3"/>
    <property type="match status" value="1"/>
</dbReference>
<dbReference type="PANTHER" id="PTHR35936">
    <property type="entry name" value="MEMBRANE-BOUND LYTIC MUREIN TRANSGLYCOSYLASE F"/>
    <property type="match status" value="1"/>
</dbReference>
<comment type="similarity">
    <text evidence="1">Belongs to the bacterial solute-binding protein 3 family.</text>
</comment>
<evidence type="ECO:0000256" key="3">
    <source>
        <dbReference type="SAM" id="MobiDB-lite"/>
    </source>
</evidence>